<feature type="domain" description="RING-type" evidence="8">
    <location>
        <begin position="380"/>
        <end position="423"/>
    </location>
</feature>
<dbReference type="SUPFAM" id="SSF50249">
    <property type="entry name" value="Nucleic acid-binding proteins"/>
    <property type="match status" value="1"/>
</dbReference>
<evidence type="ECO:0000313" key="11">
    <source>
        <dbReference type="Proteomes" id="UP000007110"/>
    </source>
</evidence>
<keyword evidence="3" id="KW-0862">Zinc</keyword>
<dbReference type="PANTHER" id="PTHR25462:SF229">
    <property type="entry name" value="TRANSCRIPTION INTERMEDIARY FACTOR 1-BETA"/>
    <property type="match status" value="1"/>
</dbReference>
<sequence length="970" mass="104076">MALAMLMLGMLDEVESESEDESEDETEEAVSLTEGAISAIYRGESPKFPKLQFLRTTTINGKSLNRWDVMLSDGQHICVAMLAKNLKWKLTSGQLDEKAIIRLDNYTLTRNRKYFEVQDLCILRKGKDIGVSIGKPIFIYHRLSPHARPSGVSGLSNAAGPSRASGATGLSRAAEPSGIAGPSGDSGTSNAAGPSFTMGQSKASVPSGASGPSRAAQPSGAAGPSRAAEPSNAAGPTGDTGPSRASVPSGAAGSSRASVPSGAAGPSRASVPSGAAGPSRAAQPSRIAGPSAAAGTSNAAGPSGAMGPSRASVPSGAAGPSRAAEPSGIAGPSNAPGPSTDTASSSILETFGDAALSQELTSSGSALSDEGDQCPEGLQCPLCLDAFKNPTLLACGHTFCKACLQEYDKQHTGRDYMECPVCRKRTKLAHDRVSGFPSNFSVKVLKDELCKKEEGSSADFCPLHSQLFRDILCEDCAEFICLTCFIDKHQGHKIKKKEQLNAQLKKKRDSLLRKSKEKKARIDKSITSAEQHKLDTYAHFESLKKKVKVSLAKKARILRENGKRLQHRLYDMQVYHDEMLQTCIADQRQSVDTINKCLGVLASNTSRCSNMDSLNAHHLQLSDVKNSLTAITDEVSMADVKQTAEMTQFFPADDNVLEVGHIQLGENGPPSKDEEVKTVAEGSINEEDLQATTKVLGTPARVRSTLSLVRKIDLPHMMSGMAALWQNAVVIGYGSHSQGSDCFFVSGGKRPYMRTIGAVHDLAILTDRSTVVSQDGKIFHQLDPQDTNRKIGIQYACKRDNGFFTLCSDQKDNIYAINGHPEIYVFKSRNPDPVRVIPGKTNAMHICVLKTGVMITSTCAVKPSTVTMYDEEGHVGDSITGSDEGEYLYAVVDSLDRVLVARVECNSDMLSLTRYIIQDSKLIVQTWFKLLKIPHLNSLHQGNWCYMVSLTPNMLAFAHATHLYFIKLAA</sequence>
<evidence type="ECO:0000259" key="9">
    <source>
        <dbReference type="PROSITE" id="PS50119"/>
    </source>
</evidence>
<feature type="region of interest" description="Disordered" evidence="6">
    <location>
        <begin position="149"/>
        <end position="345"/>
    </location>
</feature>
<keyword evidence="11" id="KW-1185">Reference proteome</keyword>
<dbReference type="InterPro" id="IPR013083">
    <property type="entry name" value="Znf_RING/FYVE/PHD"/>
</dbReference>
<keyword evidence="2 4" id="KW-0863">Zinc-finger</keyword>
<dbReference type="InterPro" id="IPR027370">
    <property type="entry name" value="Znf-RING_euk"/>
</dbReference>
<evidence type="ECO:0000256" key="7">
    <source>
        <dbReference type="SAM" id="SignalP"/>
    </source>
</evidence>
<dbReference type="OrthoDB" id="654191at2759"/>
<organism evidence="10 11">
    <name type="scientific">Strongylocentrotus purpuratus</name>
    <name type="common">Purple sea urchin</name>
    <dbReference type="NCBI Taxonomy" id="7668"/>
    <lineage>
        <taxon>Eukaryota</taxon>
        <taxon>Metazoa</taxon>
        <taxon>Echinodermata</taxon>
        <taxon>Eleutherozoa</taxon>
        <taxon>Echinozoa</taxon>
        <taxon>Echinoidea</taxon>
        <taxon>Euechinoidea</taxon>
        <taxon>Echinacea</taxon>
        <taxon>Camarodonta</taxon>
        <taxon>Echinidea</taxon>
        <taxon>Strongylocentrotidae</taxon>
        <taxon>Strongylocentrotus</taxon>
    </lineage>
</organism>
<evidence type="ECO:0000256" key="6">
    <source>
        <dbReference type="SAM" id="MobiDB-lite"/>
    </source>
</evidence>
<dbReference type="Gene3D" id="3.30.160.60">
    <property type="entry name" value="Classic Zinc Finger"/>
    <property type="match status" value="1"/>
</dbReference>
<evidence type="ECO:0000256" key="3">
    <source>
        <dbReference type="ARBA" id="ARBA00022833"/>
    </source>
</evidence>
<evidence type="ECO:0000256" key="4">
    <source>
        <dbReference type="PROSITE-ProRule" id="PRU00024"/>
    </source>
</evidence>
<dbReference type="Pfam" id="PF04057">
    <property type="entry name" value="Rep-A_N"/>
    <property type="match status" value="1"/>
</dbReference>
<dbReference type="Gene3D" id="3.30.40.10">
    <property type="entry name" value="Zinc/RING finger domain, C3HC4 (zinc finger)"/>
    <property type="match status" value="1"/>
</dbReference>
<dbReference type="InterPro" id="IPR007199">
    <property type="entry name" value="Rep_factor-A_N"/>
</dbReference>
<dbReference type="EnsemblMetazoa" id="XM_030991494">
    <property type="protein sequence ID" value="XP_030847354"/>
    <property type="gene ID" value="LOC100888142"/>
</dbReference>
<dbReference type="InterPro" id="IPR001841">
    <property type="entry name" value="Znf_RING"/>
</dbReference>
<dbReference type="Pfam" id="PF13445">
    <property type="entry name" value="zf-RING_UBOX"/>
    <property type="match status" value="1"/>
</dbReference>
<dbReference type="SUPFAM" id="SSF57845">
    <property type="entry name" value="B-box zinc-binding domain"/>
    <property type="match status" value="1"/>
</dbReference>
<feature type="compositionally biased region" description="Polar residues" evidence="6">
    <location>
        <begin position="336"/>
        <end position="345"/>
    </location>
</feature>
<protein>
    <submittedName>
        <fullName evidence="10">Uncharacterized protein</fullName>
    </submittedName>
</protein>
<dbReference type="PROSITE" id="PS50119">
    <property type="entry name" value="ZF_BBOX"/>
    <property type="match status" value="1"/>
</dbReference>
<evidence type="ECO:0000259" key="8">
    <source>
        <dbReference type="PROSITE" id="PS50089"/>
    </source>
</evidence>
<dbReference type="SMART" id="SM00184">
    <property type="entry name" value="RING"/>
    <property type="match status" value="1"/>
</dbReference>
<dbReference type="GO" id="GO:0061630">
    <property type="term" value="F:ubiquitin protein ligase activity"/>
    <property type="evidence" value="ECO:0000318"/>
    <property type="project" value="GO_Central"/>
</dbReference>
<proteinExistence type="predicted"/>
<dbReference type="AlphaFoldDB" id="A0A7M7P7V0"/>
<evidence type="ECO:0000256" key="2">
    <source>
        <dbReference type="ARBA" id="ARBA00022771"/>
    </source>
</evidence>
<evidence type="ECO:0000256" key="1">
    <source>
        <dbReference type="ARBA" id="ARBA00022723"/>
    </source>
</evidence>
<dbReference type="InParanoid" id="A0A7M7P7V0"/>
<dbReference type="GO" id="GO:0006260">
    <property type="term" value="P:DNA replication"/>
    <property type="evidence" value="ECO:0007669"/>
    <property type="project" value="InterPro"/>
</dbReference>
<reference evidence="10" key="2">
    <citation type="submission" date="2021-01" db="UniProtKB">
        <authorList>
            <consortium name="EnsemblMetazoa"/>
        </authorList>
    </citation>
    <scope>IDENTIFICATION</scope>
</reference>
<dbReference type="Proteomes" id="UP000007110">
    <property type="component" value="Unassembled WGS sequence"/>
</dbReference>
<dbReference type="InterPro" id="IPR047153">
    <property type="entry name" value="TRIM45/56/19-like"/>
</dbReference>
<dbReference type="GeneID" id="100888142"/>
<keyword evidence="5" id="KW-0175">Coiled coil</keyword>
<dbReference type="RefSeq" id="XP_030847354.1">
    <property type="nucleotide sequence ID" value="XM_030991494.1"/>
</dbReference>
<accession>A0A7M7P7V0</accession>
<evidence type="ECO:0000313" key="10">
    <source>
        <dbReference type="EnsemblMetazoa" id="XP_030847354"/>
    </source>
</evidence>
<dbReference type="PROSITE" id="PS50089">
    <property type="entry name" value="ZF_RING_2"/>
    <property type="match status" value="1"/>
</dbReference>
<evidence type="ECO:0000256" key="5">
    <source>
        <dbReference type="SAM" id="Coils"/>
    </source>
</evidence>
<feature type="chain" id="PRO_5029500974" evidence="7">
    <location>
        <begin position="17"/>
        <end position="970"/>
    </location>
</feature>
<reference evidence="11" key="1">
    <citation type="submission" date="2015-02" db="EMBL/GenBank/DDBJ databases">
        <title>Genome sequencing for Strongylocentrotus purpuratus.</title>
        <authorList>
            <person name="Murali S."/>
            <person name="Liu Y."/>
            <person name="Vee V."/>
            <person name="English A."/>
            <person name="Wang M."/>
            <person name="Skinner E."/>
            <person name="Han Y."/>
            <person name="Muzny D.M."/>
            <person name="Worley K.C."/>
            <person name="Gibbs R.A."/>
        </authorList>
    </citation>
    <scope>NUCLEOTIDE SEQUENCE</scope>
</reference>
<dbReference type="GO" id="GO:0008270">
    <property type="term" value="F:zinc ion binding"/>
    <property type="evidence" value="ECO:0007669"/>
    <property type="project" value="UniProtKB-KW"/>
</dbReference>
<dbReference type="Gene3D" id="2.40.50.140">
    <property type="entry name" value="Nucleic acid-binding proteins"/>
    <property type="match status" value="1"/>
</dbReference>
<dbReference type="InterPro" id="IPR012340">
    <property type="entry name" value="NA-bd_OB-fold"/>
</dbReference>
<feature type="signal peptide" evidence="7">
    <location>
        <begin position="1"/>
        <end position="16"/>
    </location>
</feature>
<dbReference type="GO" id="GO:0005634">
    <property type="term" value="C:nucleus"/>
    <property type="evidence" value="ECO:0007669"/>
    <property type="project" value="InterPro"/>
</dbReference>
<keyword evidence="1" id="KW-0479">Metal-binding</keyword>
<dbReference type="GO" id="GO:0003677">
    <property type="term" value="F:DNA binding"/>
    <property type="evidence" value="ECO:0007669"/>
    <property type="project" value="InterPro"/>
</dbReference>
<feature type="compositionally biased region" description="Polar residues" evidence="6">
    <location>
        <begin position="185"/>
        <end position="204"/>
    </location>
</feature>
<keyword evidence="7" id="KW-0732">Signal</keyword>
<dbReference type="InterPro" id="IPR017907">
    <property type="entry name" value="Znf_RING_CS"/>
</dbReference>
<name>A0A7M7P7V0_STRPU</name>
<feature type="coiled-coil region" evidence="5">
    <location>
        <begin position="494"/>
        <end position="521"/>
    </location>
</feature>
<dbReference type="SUPFAM" id="SSF57850">
    <property type="entry name" value="RING/U-box"/>
    <property type="match status" value="1"/>
</dbReference>
<dbReference type="CDD" id="cd19756">
    <property type="entry name" value="Bbox2"/>
    <property type="match status" value="1"/>
</dbReference>
<dbReference type="PROSITE" id="PS00518">
    <property type="entry name" value="ZF_RING_1"/>
    <property type="match status" value="1"/>
</dbReference>
<feature type="domain" description="B box-type" evidence="9">
    <location>
        <begin position="456"/>
        <end position="497"/>
    </location>
</feature>
<dbReference type="Pfam" id="PF00643">
    <property type="entry name" value="zf-B_box"/>
    <property type="match status" value="1"/>
</dbReference>
<dbReference type="PANTHER" id="PTHR25462">
    <property type="entry name" value="BONUS, ISOFORM C-RELATED"/>
    <property type="match status" value="1"/>
</dbReference>
<dbReference type="InterPro" id="IPR000315">
    <property type="entry name" value="Znf_B-box"/>
</dbReference>